<dbReference type="InterPro" id="IPR044810">
    <property type="entry name" value="WRKY_plant"/>
</dbReference>
<keyword evidence="2" id="KW-0805">Transcription regulation</keyword>
<evidence type="ECO:0000256" key="5">
    <source>
        <dbReference type="ARBA" id="ARBA00023242"/>
    </source>
</evidence>
<proteinExistence type="predicted"/>
<dbReference type="GO" id="GO:0005634">
    <property type="term" value="C:nucleus"/>
    <property type="evidence" value="ECO:0007669"/>
    <property type="project" value="UniProtKB-SubCell"/>
</dbReference>
<dbReference type="AlphaFoldDB" id="A0A3L6G350"/>
<evidence type="ECO:0000256" key="6">
    <source>
        <dbReference type="SAM" id="MobiDB-lite"/>
    </source>
</evidence>
<name>A0A3L6G350_MAIZE</name>
<evidence type="ECO:0000256" key="1">
    <source>
        <dbReference type="ARBA" id="ARBA00004123"/>
    </source>
</evidence>
<keyword evidence="3" id="KW-0238">DNA-binding</keyword>
<comment type="caution">
    <text evidence="8">The sequence shown here is derived from an EMBL/GenBank/DDBJ whole genome shotgun (WGS) entry which is preliminary data.</text>
</comment>
<dbReference type="InterPro" id="IPR036576">
    <property type="entry name" value="WRKY_dom_sf"/>
</dbReference>
<protein>
    <submittedName>
        <fullName evidence="8">Putative WRKY transcription factor 70</fullName>
    </submittedName>
</protein>
<evidence type="ECO:0000256" key="3">
    <source>
        <dbReference type="ARBA" id="ARBA00023125"/>
    </source>
</evidence>
<dbReference type="PROSITE" id="PS50811">
    <property type="entry name" value="WRKY"/>
    <property type="match status" value="1"/>
</dbReference>
<evidence type="ECO:0000256" key="4">
    <source>
        <dbReference type="ARBA" id="ARBA00023163"/>
    </source>
</evidence>
<gene>
    <name evidence="8" type="primary">WRKY70_3</name>
    <name evidence="8" type="ORF">Zm00014a_022385</name>
</gene>
<evidence type="ECO:0000259" key="7">
    <source>
        <dbReference type="PROSITE" id="PS50811"/>
    </source>
</evidence>
<dbReference type="Proteomes" id="UP000251960">
    <property type="component" value="Chromosome 2"/>
</dbReference>
<dbReference type="SUPFAM" id="SSF118290">
    <property type="entry name" value="WRKY DNA-binding domain"/>
    <property type="match status" value="1"/>
</dbReference>
<organism evidence="8 9">
    <name type="scientific">Zea mays</name>
    <name type="common">Maize</name>
    <dbReference type="NCBI Taxonomy" id="4577"/>
    <lineage>
        <taxon>Eukaryota</taxon>
        <taxon>Viridiplantae</taxon>
        <taxon>Streptophyta</taxon>
        <taxon>Embryophyta</taxon>
        <taxon>Tracheophyta</taxon>
        <taxon>Spermatophyta</taxon>
        <taxon>Magnoliopsida</taxon>
        <taxon>Liliopsida</taxon>
        <taxon>Poales</taxon>
        <taxon>Poaceae</taxon>
        <taxon>PACMAD clade</taxon>
        <taxon>Panicoideae</taxon>
        <taxon>Andropogonodae</taxon>
        <taxon>Andropogoneae</taxon>
        <taxon>Tripsacinae</taxon>
        <taxon>Zea</taxon>
    </lineage>
</organism>
<keyword evidence="4" id="KW-0804">Transcription</keyword>
<dbReference type="GO" id="GO:0043565">
    <property type="term" value="F:sequence-specific DNA binding"/>
    <property type="evidence" value="ECO:0007669"/>
    <property type="project" value="InterPro"/>
</dbReference>
<evidence type="ECO:0000313" key="9">
    <source>
        <dbReference type="Proteomes" id="UP000251960"/>
    </source>
</evidence>
<feature type="compositionally biased region" description="Low complexity" evidence="6">
    <location>
        <begin position="88"/>
        <end position="99"/>
    </location>
</feature>
<feature type="domain" description="WRKY" evidence="7">
    <location>
        <begin position="132"/>
        <end position="194"/>
    </location>
</feature>
<keyword evidence="5" id="KW-0539">Nucleus</keyword>
<dbReference type="EMBL" id="NCVQ01000003">
    <property type="protein sequence ID" value="PWZ40844.1"/>
    <property type="molecule type" value="Genomic_DNA"/>
</dbReference>
<evidence type="ECO:0000313" key="8">
    <source>
        <dbReference type="EMBL" id="PWZ40844.1"/>
    </source>
</evidence>
<dbReference type="GO" id="GO:0003700">
    <property type="term" value="F:DNA-binding transcription factor activity"/>
    <property type="evidence" value="ECO:0007669"/>
    <property type="project" value="InterPro"/>
</dbReference>
<dbReference type="Gene3D" id="2.20.25.80">
    <property type="entry name" value="WRKY domain"/>
    <property type="match status" value="1"/>
</dbReference>
<evidence type="ECO:0000256" key="2">
    <source>
        <dbReference type="ARBA" id="ARBA00023015"/>
    </source>
</evidence>
<dbReference type="InterPro" id="IPR003657">
    <property type="entry name" value="WRKY_dom"/>
</dbReference>
<accession>A0A3L6G350</accession>
<feature type="region of interest" description="Disordered" evidence="6">
    <location>
        <begin position="81"/>
        <end position="120"/>
    </location>
</feature>
<sequence length="351" mass="37746">MACVADRQAAVREVAQVYELIKLQQPLLLLHSSTSQLAQSLLGKALRALNVALSVMNQQQPPPPPPAVAPVTVVVVKAEPHLSPPSPASADSEATAPPARRGAKRTRRSAAPVGGKKKNSSSWATLTAVPYDDGYEWRKYGEKKINGTLFTRSYFRCTYKDDAGCLATKHVQQMDSDDNSSPPMFHVTYHNDHTCSSAKAAAKANTGGSSSNNNSHLAALLADCCDGSGCNKGLTTTTTNGHAAAAAAMNMNMKQEPSLLLPLPPLAEPPSACFPYDQMPQQCHQLLFPVSMEEQFPGNGEEIPSAAGSCISGETSWDGYYYSGDMAAAEDDRFHDLERFLLGDSFMDYQY</sequence>
<comment type="subcellular location">
    <subcellularLocation>
        <location evidence="1">Nucleus</location>
    </subcellularLocation>
</comment>
<dbReference type="ExpressionAtlas" id="A0A3L6G350">
    <property type="expression patterns" value="baseline and differential"/>
</dbReference>
<dbReference type="PANTHER" id="PTHR31282">
    <property type="entry name" value="WRKY TRANSCRIPTION FACTOR 21-RELATED"/>
    <property type="match status" value="1"/>
</dbReference>
<reference evidence="8 9" key="1">
    <citation type="journal article" date="2018" name="Nat. Genet.">
        <title>Extensive intraspecific gene order and gene structural variations between Mo17 and other maize genomes.</title>
        <authorList>
            <person name="Sun S."/>
            <person name="Zhou Y."/>
            <person name="Chen J."/>
            <person name="Shi J."/>
            <person name="Zhao H."/>
            <person name="Zhao H."/>
            <person name="Song W."/>
            <person name="Zhang M."/>
            <person name="Cui Y."/>
            <person name="Dong X."/>
            <person name="Liu H."/>
            <person name="Ma X."/>
            <person name="Jiao Y."/>
            <person name="Wang B."/>
            <person name="Wei X."/>
            <person name="Stein J.C."/>
            <person name="Glaubitz J.C."/>
            <person name="Lu F."/>
            <person name="Yu G."/>
            <person name="Liang C."/>
            <person name="Fengler K."/>
            <person name="Li B."/>
            <person name="Rafalski A."/>
            <person name="Schnable P.S."/>
            <person name="Ware D.H."/>
            <person name="Buckler E.S."/>
            <person name="Lai J."/>
        </authorList>
    </citation>
    <scope>NUCLEOTIDE SEQUENCE [LARGE SCALE GENOMIC DNA]</scope>
    <source>
        <strain evidence="9">cv. Missouri 17</strain>
        <tissue evidence="8">Seedling</tissue>
    </source>
</reference>
<dbReference type="SMART" id="SM00774">
    <property type="entry name" value="WRKY"/>
    <property type="match status" value="1"/>
</dbReference>
<dbReference type="Pfam" id="PF03106">
    <property type="entry name" value="WRKY"/>
    <property type="match status" value="1"/>
</dbReference>